<evidence type="ECO:0000256" key="8">
    <source>
        <dbReference type="ARBA" id="ARBA00023299"/>
    </source>
</evidence>
<evidence type="ECO:0000256" key="9">
    <source>
        <dbReference type="ARBA" id="ARBA00048138"/>
    </source>
</evidence>
<comment type="cofactor">
    <cofactor evidence="1">
        <name>Mg(2+)</name>
        <dbReference type="ChEBI" id="CHEBI:18420"/>
    </cofactor>
</comment>
<dbReference type="Proteomes" id="UP000823790">
    <property type="component" value="Unassembled WGS sequence"/>
</dbReference>
<comment type="catalytic activity">
    <reaction evidence="10">
        <text>O-phospho-D-serine + H2O = D-serine + phosphate</text>
        <dbReference type="Rhea" id="RHEA:24873"/>
        <dbReference type="ChEBI" id="CHEBI:15377"/>
        <dbReference type="ChEBI" id="CHEBI:35247"/>
        <dbReference type="ChEBI" id="CHEBI:43474"/>
        <dbReference type="ChEBI" id="CHEBI:58680"/>
        <dbReference type="EC" id="3.1.3.3"/>
    </reaction>
</comment>
<dbReference type="PANTHER" id="PTHR43344">
    <property type="entry name" value="PHOSPHOSERINE PHOSPHATASE"/>
    <property type="match status" value="1"/>
</dbReference>
<dbReference type="RefSeq" id="WP_209619922.1">
    <property type="nucleotide sequence ID" value="NZ_JAGJRS010000019.1"/>
</dbReference>
<protein>
    <recommendedName>
        <fullName evidence="3">phosphoserine phosphatase</fullName>
        <ecNumber evidence="3">3.1.3.3</ecNumber>
    </recommendedName>
</protein>
<keyword evidence="8" id="KW-0718">Serine biosynthesis</keyword>
<proteinExistence type="predicted"/>
<evidence type="ECO:0000256" key="6">
    <source>
        <dbReference type="ARBA" id="ARBA00022801"/>
    </source>
</evidence>
<keyword evidence="6" id="KW-0378">Hydrolase</keyword>
<keyword evidence="7" id="KW-0460">Magnesium</keyword>
<accession>A0ABS4DNS4</accession>
<comment type="caution">
    <text evidence="11">The sequence shown here is derived from an EMBL/GenBank/DDBJ whole genome shotgun (WGS) entry which is preliminary data.</text>
</comment>
<evidence type="ECO:0000313" key="12">
    <source>
        <dbReference type="Proteomes" id="UP000823790"/>
    </source>
</evidence>
<evidence type="ECO:0000256" key="4">
    <source>
        <dbReference type="ARBA" id="ARBA00022605"/>
    </source>
</evidence>
<evidence type="ECO:0000256" key="10">
    <source>
        <dbReference type="ARBA" id="ARBA00048523"/>
    </source>
</evidence>
<dbReference type="InterPro" id="IPR050582">
    <property type="entry name" value="HAD-like_SerB"/>
</dbReference>
<comment type="pathway">
    <text evidence="2">Amino-acid biosynthesis; L-serine biosynthesis; L-serine from 3-phospho-D-glycerate: step 3/3.</text>
</comment>
<dbReference type="Pfam" id="PF12710">
    <property type="entry name" value="HAD"/>
    <property type="match status" value="1"/>
</dbReference>
<evidence type="ECO:0000256" key="1">
    <source>
        <dbReference type="ARBA" id="ARBA00001946"/>
    </source>
</evidence>
<keyword evidence="5" id="KW-0479">Metal-binding</keyword>
<dbReference type="InterPro" id="IPR036412">
    <property type="entry name" value="HAD-like_sf"/>
</dbReference>
<comment type="catalytic activity">
    <reaction evidence="9">
        <text>O-phospho-L-serine + H2O = L-serine + phosphate</text>
        <dbReference type="Rhea" id="RHEA:21208"/>
        <dbReference type="ChEBI" id="CHEBI:15377"/>
        <dbReference type="ChEBI" id="CHEBI:33384"/>
        <dbReference type="ChEBI" id="CHEBI:43474"/>
        <dbReference type="ChEBI" id="CHEBI:57524"/>
        <dbReference type="EC" id="3.1.3.3"/>
    </reaction>
</comment>
<gene>
    <name evidence="11" type="ORF">J7I44_10225</name>
</gene>
<dbReference type="EMBL" id="JAGJRS010000019">
    <property type="protein sequence ID" value="MBP1474676.1"/>
    <property type="molecule type" value="Genomic_DNA"/>
</dbReference>
<reference evidence="11 12" key="1">
    <citation type="submission" date="2021-04" db="EMBL/GenBank/DDBJ databases">
        <authorList>
            <person name="Huq M.A."/>
        </authorList>
    </citation>
    <scope>NUCLEOTIDE SEQUENCE [LARGE SCALE GENOMIC DNA]</scope>
    <source>
        <strain evidence="11 12">MAH-13</strain>
    </source>
</reference>
<evidence type="ECO:0000256" key="7">
    <source>
        <dbReference type="ARBA" id="ARBA00022842"/>
    </source>
</evidence>
<dbReference type="SUPFAM" id="SSF56784">
    <property type="entry name" value="HAD-like"/>
    <property type="match status" value="1"/>
</dbReference>
<keyword evidence="4" id="KW-0028">Amino-acid biosynthesis</keyword>
<keyword evidence="12" id="KW-1185">Reference proteome</keyword>
<evidence type="ECO:0000256" key="3">
    <source>
        <dbReference type="ARBA" id="ARBA00012640"/>
    </source>
</evidence>
<evidence type="ECO:0000256" key="5">
    <source>
        <dbReference type="ARBA" id="ARBA00022723"/>
    </source>
</evidence>
<dbReference type="Gene3D" id="3.40.50.1000">
    <property type="entry name" value="HAD superfamily/HAD-like"/>
    <property type="match status" value="1"/>
</dbReference>
<dbReference type="NCBIfam" id="TIGR01488">
    <property type="entry name" value="HAD-SF-IB"/>
    <property type="match status" value="1"/>
</dbReference>
<organism evidence="11 12">
    <name type="scientific">Frateuria flava</name>
    <dbReference type="NCBI Taxonomy" id="2821489"/>
    <lineage>
        <taxon>Bacteria</taxon>
        <taxon>Pseudomonadati</taxon>
        <taxon>Pseudomonadota</taxon>
        <taxon>Gammaproteobacteria</taxon>
        <taxon>Lysobacterales</taxon>
        <taxon>Rhodanobacteraceae</taxon>
        <taxon>Frateuria</taxon>
    </lineage>
</organism>
<dbReference type="EC" id="3.1.3.3" evidence="3"/>
<evidence type="ECO:0000256" key="2">
    <source>
        <dbReference type="ARBA" id="ARBA00005135"/>
    </source>
</evidence>
<evidence type="ECO:0000313" key="11">
    <source>
        <dbReference type="EMBL" id="MBP1474676.1"/>
    </source>
</evidence>
<dbReference type="InterPro" id="IPR023214">
    <property type="entry name" value="HAD_sf"/>
</dbReference>
<dbReference type="PANTHER" id="PTHR43344:SF2">
    <property type="entry name" value="PHOSPHOSERINE PHOSPHATASE"/>
    <property type="match status" value="1"/>
</dbReference>
<sequence length="200" mass="21391">MKTLYCFDLDGTITTTEVLPCIASEMGIADEMATLTRITMEGLISFEDSLRLRCLLIGQVPIDRVHSIIAAIPLDPAIANFIRRHPEECFVVTGNLDVWIGPLVSQLGCRTFSSKAQFGEERLKLVHVLNKGRVIADLRGAEAAVRIVAIGDGANDVPMLAAADIGIAFGGVHSPTPAATSAAHYVVHDGNTLCNLLKAL</sequence>
<name>A0ABS4DNS4_9GAMM</name>